<proteinExistence type="predicted"/>
<reference evidence="2" key="1">
    <citation type="journal article" date="2022" name="bioRxiv">
        <title>Sequencing and chromosome-scale assembly of the giantPleurodeles waltlgenome.</title>
        <authorList>
            <person name="Brown T."/>
            <person name="Elewa A."/>
            <person name="Iarovenko S."/>
            <person name="Subramanian E."/>
            <person name="Araus A.J."/>
            <person name="Petzold A."/>
            <person name="Susuki M."/>
            <person name="Suzuki K.-i.T."/>
            <person name="Hayashi T."/>
            <person name="Toyoda A."/>
            <person name="Oliveira C."/>
            <person name="Osipova E."/>
            <person name="Leigh N.D."/>
            <person name="Simon A."/>
            <person name="Yun M.H."/>
        </authorList>
    </citation>
    <scope>NUCLEOTIDE SEQUENCE</scope>
    <source>
        <strain evidence="2">20211129_DDA</strain>
        <tissue evidence="2">Liver</tissue>
    </source>
</reference>
<keyword evidence="3" id="KW-1185">Reference proteome</keyword>
<sequence>MSRMAFSDSVRACGSGLPDPEVLLLSSNPERLPDEGGIRKSLIRASGRRRGGEESEDHEEPGQEEKEDCGKRLTNSDEPSESRDQHCRTSTPQAAHNTGRVFSEAGTGGPGGGNIENPATLCGERGLGRYGPTVDRSNV</sequence>
<name>A0AAV7LUY2_PLEWA</name>
<comment type="caution">
    <text evidence="2">The sequence shown here is derived from an EMBL/GenBank/DDBJ whole genome shotgun (WGS) entry which is preliminary data.</text>
</comment>
<organism evidence="2 3">
    <name type="scientific">Pleurodeles waltl</name>
    <name type="common">Iberian ribbed newt</name>
    <dbReference type="NCBI Taxonomy" id="8319"/>
    <lineage>
        <taxon>Eukaryota</taxon>
        <taxon>Metazoa</taxon>
        <taxon>Chordata</taxon>
        <taxon>Craniata</taxon>
        <taxon>Vertebrata</taxon>
        <taxon>Euteleostomi</taxon>
        <taxon>Amphibia</taxon>
        <taxon>Batrachia</taxon>
        <taxon>Caudata</taxon>
        <taxon>Salamandroidea</taxon>
        <taxon>Salamandridae</taxon>
        <taxon>Pleurodelinae</taxon>
        <taxon>Pleurodeles</taxon>
    </lineage>
</organism>
<evidence type="ECO:0000313" key="3">
    <source>
        <dbReference type="Proteomes" id="UP001066276"/>
    </source>
</evidence>
<protein>
    <submittedName>
        <fullName evidence="2">Uncharacterized protein</fullName>
    </submittedName>
</protein>
<evidence type="ECO:0000256" key="1">
    <source>
        <dbReference type="SAM" id="MobiDB-lite"/>
    </source>
</evidence>
<evidence type="ECO:0000313" key="2">
    <source>
        <dbReference type="EMBL" id="KAJ1091415.1"/>
    </source>
</evidence>
<accession>A0AAV7LUY2</accession>
<feature type="compositionally biased region" description="Basic and acidic residues" evidence="1">
    <location>
        <begin position="60"/>
        <end position="87"/>
    </location>
</feature>
<gene>
    <name evidence="2" type="ORF">NDU88_004541</name>
</gene>
<dbReference type="Proteomes" id="UP001066276">
    <property type="component" value="Chromosome 11"/>
</dbReference>
<feature type="region of interest" description="Disordered" evidence="1">
    <location>
        <begin position="1"/>
        <end position="139"/>
    </location>
</feature>
<dbReference type="EMBL" id="JANPWB010000015">
    <property type="protein sequence ID" value="KAJ1091415.1"/>
    <property type="molecule type" value="Genomic_DNA"/>
</dbReference>
<dbReference type="AlphaFoldDB" id="A0AAV7LUY2"/>